<dbReference type="EnsemblProtists" id="EOD34568">
    <property type="protein sequence ID" value="EOD34568"/>
    <property type="gene ID" value="EMIHUDRAFT_228553"/>
</dbReference>
<keyword evidence="2" id="KW-1185">Reference proteome</keyword>
<dbReference type="HOGENOM" id="CLU_3091321_0_0_1"/>
<evidence type="ECO:0000313" key="2">
    <source>
        <dbReference type="Proteomes" id="UP000013827"/>
    </source>
</evidence>
<protein>
    <submittedName>
        <fullName evidence="1">Uncharacterized protein</fullName>
    </submittedName>
</protein>
<reference evidence="1" key="2">
    <citation type="submission" date="2024-10" db="UniProtKB">
        <authorList>
            <consortium name="EnsemblProtists"/>
        </authorList>
    </citation>
    <scope>IDENTIFICATION</scope>
</reference>
<dbReference type="GeneID" id="17279838"/>
<reference evidence="2" key="1">
    <citation type="journal article" date="2013" name="Nature">
        <title>Pan genome of the phytoplankton Emiliania underpins its global distribution.</title>
        <authorList>
            <person name="Read B.A."/>
            <person name="Kegel J."/>
            <person name="Klute M.J."/>
            <person name="Kuo A."/>
            <person name="Lefebvre S.C."/>
            <person name="Maumus F."/>
            <person name="Mayer C."/>
            <person name="Miller J."/>
            <person name="Monier A."/>
            <person name="Salamov A."/>
            <person name="Young J."/>
            <person name="Aguilar M."/>
            <person name="Claverie J.M."/>
            <person name="Frickenhaus S."/>
            <person name="Gonzalez K."/>
            <person name="Herman E.K."/>
            <person name="Lin Y.C."/>
            <person name="Napier J."/>
            <person name="Ogata H."/>
            <person name="Sarno A.F."/>
            <person name="Shmutz J."/>
            <person name="Schroeder D."/>
            <person name="de Vargas C."/>
            <person name="Verret F."/>
            <person name="von Dassow P."/>
            <person name="Valentin K."/>
            <person name="Van de Peer Y."/>
            <person name="Wheeler G."/>
            <person name="Dacks J.B."/>
            <person name="Delwiche C.F."/>
            <person name="Dyhrman S.T."/>
            <person name="Glockner G."/>
            <person name="John U."/>
            <person name="Richards T."/>
            <person name="Worden A.Z."/>
            <person name="Zhang X."/>
            <person name="Grigoriev I.V."/>
            <person name="Allen A.E."/>
            <person name="Bidle K."/>
            <person name="Borodovsky M."/>
            <person name="Bowler C."/>
            <person name="Brownlee C."/>
            <person name="Cock J.M."/>
            <person name="Elias M."/>
            <person name="Gladyshev V.N."/>
            <person name="Groth M."/>
            <person name="Guda C."/>
            <person name="Hadaegh A."/>
            <person name="Iglesias-Rodriguez M.D."/>
            <person name="Jenkins J."/>
            <person name="Jones B.M."/>
            <person name="Lawson T."/>
            <person name="Leese F."/>
            <person name="Lindquist E."/>
            <person name="Lobanov A."/>
            <person name="Lomsadze A."/>
            <person name="Malik S.B."/>
            <person name="Marsh M.E."/>
            <person name="Mackinder L."/>
            <person name="Mock T."/>
            <person name="Mueller-Roeber B."/>
            <person name="Pagarete A."/>
            <person name="Parker M."/>
            <person name="Probert I."/>
            <person name="Quesneville H."/>
            <person name="Raines C."/>
            <person name="Rensing S.A."/>
            <person name="Riano-Pachon D.M."/>
            <person name="Richier S."/>
            <person name="Rokitta S."/>
            <person name="Shiraiwa Y."/>
            <person name="Soanes D.M."/>
            <person name="van der Giezen M."/>
            <person name="Wahlund T.M."/>
            <person name="Williams B."/>
            <person name="Wilson W."/>
            <person name="Wolfe G."/>
            <person name="Wurch L.L."/>
        </authorList>
    </citation>
    <scope>NUCLEOTIDE SEQUENCE</scope>
</reference>
<sequence length="52" mass="5789">MLRADPSYPTVALFHVSLTHAEKKSETACSRVTDELDAVWAPYVVRAPESEL</sequence>
<accession>A0A0D3KFN3</accession>
<organism evidence="1 2">
    <name type="scientific">Emiliania huxleyi (strain CCMP1516)</name>
    <dbReference type="NCBI Taxonomy" id="280463"/>
    <lineage>
        <taxon>Eukaryota</taxon>
        <taxon>Haptista</taxon>
        <taxon>Haptophyta</taxon>
        <taxon>Prymnesiophyceae</taxon>
        <taxon>Isochrysidales</taxon>
        <taxon>Noelaerhabdaceae</taxon>
        <taxon>Emiliania</taxon>
    </lineage>
</organism>
<dbReference type="AlphaFoldDB" id="A0A0D3KFN3"/>
<proteinExistence type="predicted"/>
<evidence type="ECO:0000313" key="1">
    <source>
        <dbReference type="EnsemblProtists" id="EOD34568"/>
    </source>
</evidence>
<name>A0A0D3KFN3_EMIH1</name>
<dbReference type="RefSeq" id="XP_005786997.1">
    <property type="nucleotide sequence ID" value="XM_005786940.1"/>
</dbReference>
<dbReference type="PaxDb" id="2903-EOD34568"/>
<dbReference type="Proteomes" id="UP000013827">
    <property type="component" value="Unassembled WGS sequence"/>
</dbReference>
<dbReference type="KEGG" id="ehx:EMIHUDRAFT_228553"/>